<evidence type="ECO:0000313" key="5">
    <source>
        <dbReference type="Proteomes" id="UP001367508"/>
    </source>
</evidence>
<dbReference type="InterPro" id="IPR032675">
    <property type="entry name" value="LRR_dom_sf"/>
</dbReference>
<dbReference type="PANTHER" id="PTHR11017">
    <property type="entry name" value="LEUCINE-RICH REPEAT-CONTAINING PROTEIN"/>
    <property type="match status" value="1"/>
</dbReference>
<keyword evidence="5" id="KW-1185">Reference proteome</keyword>
<dbReference type="InterPro" id="IPR001611">
    <property type="entry name" value="Leu-rich_rpt"/>
</dbReference>
<dbReference type="Gene3D" id="3.80.10.10">
    <property type="entry name" value="Ribonuclease Inhibitor"/>
    <property type="match status" value="2"/>
</dbReference>
<evidence type="ECO:0000256" key="1">
    <source>
        <dbReference type="ARBA" id="ARBA00022821"/>
    </source>
</evidence>
<keyword evidence="2" id="KW-0175">Coiled coil</keyword>
<dbReference type="GO" id="GO:0006952">
    <property type="term" value="P:defense response"/>
    <property type="evidence" value="ECO:0007669"/>
    <property type="project" value="InterPro"/>
</dbReference>
<dbReference type="InterPro" id="IPR058546">
    <property type="entry name" value="RPS4B/Roq1-like_LRR"/>
</dbReference>
<protein>
    <recommendedName>
        <fullName evidence="3">Disease resistance protein RPS4B/Roq1-like leucine-rich repeats domain-containing protein</fullName>
    </recommendedName>
</protein>
<reference evidence="4 5" key="1">
    <citation type="submission" date="2024-01" db="EMBL/GenBank/DDBJ databases">
        <title>The genomes of 5 underutilized Papilionoideae crops provide insights into root nodulation and disease resistanc.</title>
        <authorList>
            <person name="Jiang F."/>
        </authorList>
    </citation>
    <scope>NUCLEOTIDE SEQUENCE [LARGE SCALE GENOMIC DNA]</scope>
    <source>
        <strain evidence="4">LVBAO_FW01</strain>
        <tissue evidence="4">Leaves</tissue>
    </source>
</reference>
<dbReference type="Pfam" id="PF23286">
    <property type="entry name" value="LRR_13"/>
    <property type="match status" value="1"/>
</dbReference>
<feature type="domain" description="Disease resistance protein RPS4B/Roq1-like leucine-rich repeats" evidence="3">
    <location>
        <begin position="164"/>
        <end position="253"/>
    </location>
</feature>
<accession>A0AAN9KDP0</accession>
<evidence type="ECO:0000256" key="2">
    <source>
        <dbReference type="SAM" id="Coils"/>
    </source>
</evidence>
<evidence type="ECO:0000259" key="3">
    <source>
        <dbReference type="Pfam" id="PF23286"/>
    </source>
</evidence>
<feature type="coiled-coil region" evidence="2">
    <location>
        <begin position="999"/>
        <end position="1082"/>
    </location>
</feature>
<dbReference type="InterPro" id="IPR044974">
    <property type="entry name" value="Disease_R_plants"/>
</dbReference>
<proteinExistence type="predicted"/>
<comment type="caution">
    <text evidence="4">The sequence shown here is derived from an EMBL/GenBank/DDBJ whole genome shotgun (WGS) entry which is preliminary data.</text>
</comment>
<keyword evidence="1" id="KW-0611">Plant defense</keyword>
<dbReference type="AlphaFoldDB" id="A0AAN9KDP0"/>
<dbReference type="EMBL" id="JAYMYQ010000008">
    <property type="protein sequence ID" value="KAK7314798.1"/>
    <property type="molecule type" value="Genomic_DNA"/>
</dbReference>
<dbReference type="Proteomes" id="UP001367508">
    <property type="component" value="Unassembled WGS sequence"/>
</dbReference>
<organism evidence="4 5">
    <name type="scientific">Canavalia gladiata</name>
    <name type="common">Sword bean</name>
    <name type="synonym">Dolichos gladiatus</name>
    <dbReference type="NCBI Taxonomy" id="3824"/>
    <lineage>
        <taxon>Eukaryota</taxon>
        <taxon>Viridiplantae</taxon>
        <taxon>Streptophyta</taxon>
        <taxon>Embryophyta</taxon>
        <taxon>Tracheophyta</taxon>
        <taxon>Spermatophyta</taxon>
        <taxon>Magnoliopsida</taxon>
        <taxon>eudicotyledons</taxon>
        <taxon>Gunneridae</taxon>
        <taxon>Pentapetalae</taxon>
        <taxon>rosids</taxon>
        <taxon>fabids</taxon>
        <taxon>Fabales</taxon>
        <taxon>Fabaceae</taxon>
        <taxon>Papilionoideae</taxon>
        <taxon>50 kb inversion clade</taxon>
        <taxon>NPAAA clade</taxon>
        <taxon>indigoferoid/millettioid clade</taxon>
        <taxon>Phaseoleae</taxon>
        <taxon>Canavalia</taxon>
    </lineage>
</organism>
<dbReference type="Pfam" id="PF13855">
    <property type="entry name" value="LRR_8"/>
    <property type="match status" value="1"/>
</dbReference>
<evidence type="ECO:0000313" key="4">
    <source>
        <dbReference type="EMBL" id="KAK7314798.1"/>
    </source>
</evidence>
<sequence>MGTDKIRGIMLNLPEKQKVQLKAQDLKKIKNLRMLIVRNAEFFGGLVHLPSNLRMLDWEEYPSPSLPSDFLPEKIEMLELRHSHLTLDRTFKKHANLTSLNLSSSEFLTKVPDISGIPNLEVLILDDCKGLVDIHESLGSLHKLLYLGVERCTGLKKLPSVLKLPSLGCIILNGCSQLENFPDLLGKMENLRIIEMEETAIQELPSNVVNFSSLEILVLKRCSNLKELPRAIDMLPNLHELDISGCPHLQLFSEKLSSCSTQNCSTLPPEPFETSSDLELLAAGPAPCLDLSSPGNGIHSSYGFPLLEALDLTDCNLSDKDLHTLSFLFNLTSLDISRNHFVTLPKCFNRLGSLQELYMANCRNFQHISGIPPNLEHIDATSCTLLNSQSLILLLSQGFYKATKYEVIAPRPMIPMPFNYHSKGGSMSFWIGQKFPKIALCFVFGLGNKITGFFTCEVQLSINKQKASNRVQHFLSVLGDLAWLYHQEDVMDLNTYLLHEQNHVEVSCQIIDASKDAEVTVYSSSVHEYKEDEELKKSNLMVCTSSSSSSSNTGVVSIVNEYLDNTQSSRETLDNHCHHDGNLGIVCCSLAENLRIHEISDEKMQQLSVSTNTGMLEGNDCMVQNKGRAADALWDDAMHQSKERSTLHLQLYDGITRDPMLLECQLNHMKENLLFPNCCHTFEDKEVGHTQGMAIVPTKAGLEAFEKVVLKEDSHSHNKIITKTNDVYVESQRTAEAPIIATNLVKDMGDQHAHRNSFPQIINPQFYVELSRHFCSMRNITEDSWHEAEAAIATTSTSKPTQKVPPTIHPSENIVLADQELESEGPPELEYETKIDELQVIPLEHKTCQFDLNLIDDNMEAFYAALHAEAYASSPSTLGGTRNDLKLAYPKMSEETKKTLEILKELLSKQFCQILDQASCTSLKTTLEYLCTLFPDEGVSLNLKSLILQLSADFSQWSWDYIDASMKLKSSTAGLSKLVILEEGLIANKNQFGEFLSMENELYSQLAYLEERMKELEEQINNIKANISIAAVARDTALKKKRETFEEGRMLKAQRDKLRKQKLRLRAEEESAKATKANIEDEWSKIREKFDKILNAFESDY</sequence>
<dbReference type="PANTHER" id="PTHR11017:SF587">
    <property type="entry name" value="NB-ARC DOMAIN PROTEIN"/>
    <property type="match status" value="1"/>
</dbReference>
<gene>
    <name evidence="4" type="ORF">VNO77_33326</name>
</gene>
<dbReference type="SUPFAM" id="SSF52058">
    <property type="entry name" value="L domain-like"/>
    <property type="match status" value="1"/>
</dbReference>
<name>A0AAN9KDP0_CANGL</name>